<keyword evidence="4" id="KW-1185">Reference proteome</keyword>
<feature type="compositionally biased region" description="Basic and acidic residues" evidence="1">
    <location>
        <begin position="307"/>
        <end position="316"/>
    </location>
</feature>
<evidence type="ECO:0000313" key="4">
    <source>
        <dbReference type="Proteomes" id="UP001589844"/>
    </source>
</evidence>
<protein>
    <submittedName>
        <fullName evidence="3">Phage minor head protein</fullName>
    </submittedName>
</protein>
<evidence type="ECO:0000256" key="1">
    <source>
        <dbReference type="SAM" id="MobiDB-lite"/>
    </source>
</evidence>
<feature type="region of interest" description="Disordered" evidence="1">
    <location>
        <begin position="307"/>
        <end position="326"/>
    </location>
</feature>
<gene>
    <name evidence="3" type="ORF">ACFFJH_07745</name>
</gene>
<dbReference type="EMBL" id="JBHLXJ010000008">
    <property type="protein sequence ID" value="MFC0349697.1"/>
    <property type="molecule type" value="Genomic_DNA"/>
</dbReference>
<sequence length="392" mass="43496">MADYIQYPPWNKPFAEQVAFFKKKLNLPSERWDDILKAAHDKAFMVAGAQGADLLHDLNGIVAKAIEKGTGLATFRKEFKAIVAKHGWSGWTGEGSKAGEAWRTKVIYQTNMSTSYAAGRWAQLKDPELLKVNPYWQYKHSDGLMYPRPKHVSWNGLTLPHDHVFWTTHFPPNGWGCHCRVISVNKSVYMEAIANGRGPANAPATDDIAGIDDGFAYAPGAGVDSNFRQLVQDKLITYPPAITKSLTRDINRYINATDTAPDFVRRALATPTLVETLWLGFIEDAAALSRTLGEDLTGYMVTMRSDAPRHVERSHGGDSGTQRPAEPKDYVHLIDVVNQPDTIIKGNDSGKFARVVLMKLIDGEMFRAAFEVQPGKRNKALTLVSLVIKTGK</sequence>
<accession>A0ABV6ICZ7</accession>
<comment type="caution">
    <text evidence="3">The sequence shown here is derived from an EMBL/GenBank/DDBJ whole genome shotgun (WGS) entry which is preliminary data.</text>
</comment>
<evidence type="ECO:0000259" key="2">
    <source>
        <dbReference type="Pfam" id="PF04233"/>
    </source>
</evidence>
<dbReference type="Proteomes" id="UP001589844">
    <property type="component" value="Unassembled WGS sequence"/>
</dbReference>
<organism evidence="3 4">
    <name type="scientific">Undibacterium danionis</name>
    <dbReference type="NCBI Taxonomy" id="1812100"/>
    <lineage>
        <taxon>Bacteria</taxon>
        <taxon>Pseudomonadati</taxon>
        <taxon>Pseudomonadota</taxon>
        <taxon>Betaproteobacteria</taxon>
        <taxon>Burkholderiales</taxon>
        <taxon>Oxalobacteraceae</taxon>
        <taxon>Undibacterium</taxon>
    </lineage>
</organism>
<reference evidence="3 4" key="1">
    <citation type="submission" date="2024-09" db="EMBL/GenBank/DDBJ databases">
        <authorList>
            <person name="Sun Q."/>
            <person name="Mori K."/>
        </authorList>
    </citation>
    <scope>NUCLEOTIDE SEQUENCE [LARGE SCALE GENOMIC DNA]</scope>
    <source>
        <strain evidence="3 4">CCM 8677</strain>
    </source>
</reference>
<evidence type="ECO:0000313" key="3">
    <source>
        <dbReference type="EMBL" id="MFC0349697.1"/>
    </source>
</evidence>
<name>A0ABV6ICZ7_9BURK</name>
<dbReference type="Pfam" id="PF04233">
    <property type="entry name" value="Phage_Mu_F"/>
    <property type="match status" value="1"/>
</dbReference>
<dbReference type="RefSeq" id="WP_390211454.1">
    <property type="nucleotide sequence ID" value="NZ_JBHLXJ010000008.1"/>
</dbReference>
<proteinExistence type="predicted"/>
<dbReference type="InterPro" id="IPR006528">
    <property type="entry name" value="Phage_head_morphogenesis_dom"/>
</dbReference>
<feature type="domain" description="Phage head morphogenesis" evidence="2">
    <location>
        <begin position="62"/>
        <end position="182"/>
    </location>
</feature>